<evidence type="ECO:0000313" key="4">
    <source>
        <dbReference type="Proteomes" id="UP000315017"/>
    </source>
</evidence>
<evidence type="ECO:0000259" key="2">
    <source>
        <dbReference type="Pfam" id="PF01850"/>
    </source>
</evidence>
<accession>A0A517Y5Y2</accession>
<dbReference type="AlphaFoldDB" id="A0A517Y5Y2"/>
<organism evidence="3 4">
    <name type="scientific">Anatilimnocola aggregata</name>
    <dbReference type="NCBI Taxonomy" id="2528021"/>
    <lineage>
        <taxon>Bacteria</taxon>
        <taxon>Pseudomonadati</taxon>
        <taxon>Planctomycetota</taxon>
        <taxon>Planctomycetia</taxon>
        <taxon>Pirellulales</taxon>
        <taxon>Pirellulaceae</taxon>
        <taxon>Anatilimnocola</taxon>
    </lineage>
</organism>
<feature type="compositionally biased region" description="Gly residues" evidence="1">
    <location>
        <begin position="188"/>
        <end position="225"/>
    </location>
</feature>
<reference evidence="3 4" key="1">
    <citation type="submission" date="2019-02" db="EMBL/GenBank/DDBJ databases">
        <title>Deep-cultivation of Planctomycetes and their phenomic and genomic characterization uncovers novel biology.</title>
        <authorList>
            <person name="Wiegand S."/>
            <person name="Jogler M."/>
            <person name="Boedeker C."/>
            <person name="Pinto D."/>
            <person name="Vollmers J."/>
            <person name="Rivas-Marin E."/>
            <person name="Kohn T."/>
            <person name="Peeters S.H."/>
            <person name="Heuer A."/>
            <person name="Rast P."/>
            <person name="Oberbeckmann S."/>
            <person name="Bunk B."/>
            <person name="Jeske O."/>
            <person name="Meyerdierks A."/>
            <person name="Storesund J.E."/>
            <person name="Kallscheuer N."/>
            <person name="Luecker S."/>
            <person name="Lage O.M."/>
            <person name="Pohl T."/>
            <person name="Merkel B.J."/>
            <person name="Hornburger P."/>
            <person name="Mueller R.-W."/>
            <person name="Bruemmer F."/>
            <person name="Labrenz M."/>
            <person name="Spormann A.M."/>
            <person name="Op den Camp H."/>
            <person name="Overmann J."/>
            <person name="Amann R."/>
            <person name="Jetten M.S.M."/>
            <person name="Mascher T."/>
            <person name="Medema M.H."/>
            <person name="Devos D.P."/>
            <person name="Kaster A.-K."/>
            <person name="Ovreas L."/>
            <person name="Rohde M."/>
            <person name="Galperin M.Y."/>
            <person name="Jogler C."/>
        </authorList>
    </citation>
    <scope>NUCLEOTIDE SEQUENCE [LARGE SCALE GENOMIC DNA]</scope>
    <source>
        <strain evidence="3 4">ETA_A8</strain>
    </source>
</reference>
<evidence type="ECO:0000256" key="1">
    <source>
        <dbReference type="SAM" id="MobiDB-lite"/>
    </source>
</evidence>
<dbReference type="RefSeq" id="WP_145084923.1">
    <property type="nucleotide sequence ID" value="NZ_CP036274.1"/>
</dbReference>
<name>A0A517Y5Y2_9BACT</name>
<feature type="domain" description="PIN" evidence="2">
    <location>
        <begin position="5"/>
        <end position="122"/>
    </location>
</feature>
<dbReference type="SUPFAM" id="SSF88723">
    <property type="entry name" value="PIN domain-like"/>
    <property type="match status" value="1"/>
</dbReference>
<gene>
    <name evidence="3" type="ORF">ETAA8_07140</name>
</gene>
<dbReference type="KEGG" id="aagg:ETAA8_07140"/>
<dbReference type="EMBL" id="CP036274">
    <property type="protein sequence ID" value="QDU25644.1"/>
    <property type="molecule type" value="Genomic_DNA"/>
</dbReference>
<evidence type="ECO:0000313" key="3">
    <source>
        <dbReference type="EMBL" id="QDU25644.1"/>
    </source>
</evidence>
<feature type="compositionally biased region" description="Low complexity" evidence="1">
    <location>
        <begin position="173"/>
        <end position="187"/>
    </location>
</feature>
<dbReference type="InterPro" id="IPR002716">
    <property type="entry name" value="PIN_dom"/>
</dbReference>
<dbReference type="Pfam" id="PF01850">
    <property type="entry name" value="PIN"/>
    <property type="match status" value="1"/>
</dbReference>
<feature type="region of interest" description="Disordered" evidence="1">
    <location>
        <begin position="170"/>
        <end position="227"/>
    </location>
</feature>
<dbReference type="InterPro" id="IPR029060">
    <property type="entry name" value="PIN-like_dom_sf"/>
</dbReference>
<keyword evidence="4" id="KW-1185">Reference proteome</keyword>
<dbReference type="OrthoDB" id="9554513at2"/>
<dbReference type="Gene3D" id="3.40.50.1010">
    <property type="entry name" value="5'-nuclease"/>
    <property type="match status" value="1"/>
</dbReference>
<proteinExistence type="predicted"/>
<dbReference type="Proteomes" id="UP000315017">
    <property type="component" value="Chromosome"/>
</dbReference>
<sequence>MTRKVLLDANVIEQIGRGNEAAANALKQLRASGAEILVSEQAFDEMVNKPDIPRTATAKKEFLREMGIKTAPAGNAKIYEEVIAKNNVGNGKTILGEADVKTAAQARAIDAEVWSLDRGFRNNGTAVSKKLGVSVADECNLPLAKQGTPEDFRVARRLVGLDEIEIDLNGNVKKGTGSGPKSAAAKAGGSGGSTPTRGGGGGSTGGGTAPTGGGTSGGVAPGGTGTSIPSTGAKIRVKLNAAKVAFKSGVAGAFTASNLASMIPDVILAIADKAALRDALRNIQTKFIKEGFGKGVAAACMGLTQDDVDAEMKNRVSNFRVRGMGDAAGQLSLTHMLQLAEGCENYAVDVGFFYGSTRPYEWVFQLREEGFTTLSKQGWTFKEEWELWEYDFINKFAYVIRHKTDAIVGPAIKFT</sequence>
<protein>
    <recommendedName>
        <fullName evidence="2">PIN domain-containing protein</fullName>
    </recommendedName>
</protein>